<keyword evidence="3" id="KW-1185">Reference proteome</keyword>
<evidence type="ECO:0000313" key="2">
    <source>
        <dbReference type="EMBL" id="MFG1706996.1"/>
    </source>
</evidence>
<dbReference type="EC" id="3.4.21.-" evidence="2"/>
<protein>
    <submittedName>
        <fullName evidence="2">Trypsin-like serine peptidase</fullName>
        <ecNumber evidence="2">3.4.21.-</ecNumber>
    </submittedName>
</protein>
<gene>
    <name evidence="2" type="ORF">ACFLIM_27760</name>
</gene>
<dbReference type="EMBL" id="JBICRM010000018">
    <property type="protein sequence ID" value="MFG1706996.1"/>
    <property type="molecule type" value="Genomic_DNA"/>
</dbReference>
<accession>A0ABW7AI06</accession>
<dbReference type="Gene3D" id="2.40.10.10">
    <property type="entry name" value="Trypsin-like serine proteases"/>
    <property type="match status" value="2"/>
</dbReference>
<reference evidence="2 3" key="1">
    <citation type="submission" date="2024-10" db="EMBL/GenBank/DDBJ databases">
        <authorList>
            <person name="Topkara A.R."/>
            <person name="Saygin H."/>
        </authorList>
    </citation>
    <scope>NUCLEOTIDE SEQUENCE [LARGE SCALE GENOMIC DNA]</scope>
    <source>
        <strain evidence="2 3">M3C6</strain>
    </source>
</reference>
<organism evidence="2 3">
    <name type="scientific">Nonomuraea marmarensis</name>
    <dbReference type="NCBI Taxonomy" id="3351344"/>
    <lineage>
        <taxon>Bacteria</taxon>
        <taxon>Bacillati</taxon>
        <taxon>Actinomycetota</taxon>
        <taxon>Actinomycetes</taxon>
        <taxon>Streptosporangiales</taxon>
        <taxon>Streptosporangiaceae</taxon>
        <taxon>Nonomuraea</taxon>
    </lineage>
</organism>
<evidence type="ECO:0000256" key="1">
    <source>
        <dbReference type="SAM" id="SignalP"/>
    </source>
</evidence>
<dbReference type="Proteomes" id="UP001603978">
    <property type="component" value="Unassembled WGS sequence"/>
</dbReference>
<dbReference type="InterPro" id="IPR043504">
    <property type="entry name" value="Peptidase_S1_PA_chymotrypsin"/>
</dbReference>
<evidence type="ECO:0000313" key="3">
    <source>
        <dbReference type="Proteomes" id="UP001603978"/>
    </source>
</evidence>
<dbReference type="RefSeq" id="WP_393170340.1">
    <property type="nucleotide sequence ID" value="NZ_JBICRM010000018.1"/>
</dbReference>
<dbReference type="SUPFAM" id="SSF50494">
    <property type="entry name" value="Trypsin-like serine proteases"/>
    <property type="match status" value="1"/>
</dbReference>
<feature type="chain" id="PRO_5046441435" evidence="1">
    <location>
        <begin position="27"/>
        <end position="347"/>
    </location>
</feature>
<feature type="signal peptide" evidence="1">
    <location>
        <begin position="1"/>
        <end position="26"/>
    </location>
</feature>
<dbReference type="InterPro" id="IPR009003">
    <property type="entry name" value="Peptidase_S1_PA"/>
</dbReference>
<keyword evidence="2" id="KW-0378">Hydrolase</keyword>
<name>A0ABW7AI06_9ACTN</name>
<dbReference type="GO" id="GO:0016787">
    <property type="term" value="F:hydrolase activity"/>
    <property type="evidence" value="ECO:0007669"/>
    <property type="project" value="UniProtKB-KW"/>
</dbReference>
<proteinExistence type="predicted"/>
<comment type="caution">
    <text evidence="2">The sequence shown here is derived from an EMBL/GenBank/DDBJ whole genome shotgun (WGS) entry which is preliminary data.</text>
</comment>
<sequence>MRRTAIALGIGLGLLGSTVVTAPAQAANVVTTPLAATTTTARQVATFWLTDGAANLKNATPYAVQTVVHGERLSNPVVQDGKPGQVSPVTSPVSTTAKSPTTSGKVFFVGADGQPHWCTGTAVQSQYRNLVATAGHCVYDIQRSDTMFDKWVFVPGYSEGTTPWGLYVGKQVSAHYDFDAYTDYDRDFAFVNVYSGVVSSSDGVLTNKGRLGDNVGGQGFSWNQPIGSSRDVFGYPAGANPDGTKPYTGETLEGSTGPTFTMTLSDLPADQPIGVDSPFPGEGSLGSSWLERYSNDVGVGYLNGITISVSDTDGDNRYDTGVSPYFDAQTNEIYRAAANLWSGSILI</sequence>
<keyword evidence="1" id="KW-0732">Signal</keyword>